<sequence>MGRSLTADSSGANSSAAVLDADYKCDTFCQLQEKTSTNPPEFNSDKLRPAMQNFCLRQAKVKFTQEERNPRQSKGKVRPKRGHCMLVLSKTDDVSYPSTSTTE</sequence>
<reference evidence="2 3" key="1">
    <citation type="submission" date="2024-06" db="EMBL/GenBank/DDBJ databases">
        <title>The draft genome of Grus japonensis, version 3.</title>
        <authorList>
            <person name="Nabeshima K."/>
            <person name="Suzuki S."/>
            <person name="Onuma M."/>
        </authorList>
    </citation>
    <scope>NUCLEOTIDE SEQUENCE [LARGE SCALE GENOMIC DNA]</scope>
    <source>
        <strain evidence="2 3">451A</strain>
    </source>
</reference>
<evidence type="ECO:0000313" key="3">
    <source>
        <dbReference type="Proteomes" id="UP001623348"/>
    </source>
</evidence>
<organism evidence="2 3">
    <name type="scientific">Grus japonensis</name>
    <name type="common">Japanese crane</name>
    <name type="synonym">Red-crowned crane</name>
    <dbReference type="NCBI Taxonomy" id="30415"/>
    <lineage>
        <taxon>Eukaryota</taxon>
        <taxon>Metazoa</taxon>
        <taxon>Chordata</taxon>
        <taxon>Craniata</taxon>
        <taxon>Vertebrata</taxon>
        <taxon>Euteleostomi</taxon>
        <taxon>Archelosauria</taxon>
        <taxon>Archosauria</taxon>
        <taxon>Dinosauria</taxon>
        <taxon>Saurischia</taxon>
        <taxon>Theropoda</taxon>
        <taxon>Coelurosauria</taxon>
        <taxon>Aves</taxon>
        <taxon>Neognathae</taxon>
        <taxon>Neoaves</taxon>
        <taxon>Gruiformes</taxon>
        <taxon>Gruidae</taxon>
        <taxon>Grus</taxon>
    </lineage>
</organism>
<feature type="compositionally biased region" description="Basic residues" evidence="1">
    <location>
        <begin position="71"/>
        <end position="83"/>
    </location>
</feature>
<proteinExistence type="predicted"/>
<feature type="region of interest" description="Disordered" evidence="1">
    <location>
        <begin position="62"/>
        <end position="84"/>
    </location>
</feature>
<dbReference type="EMBL" id="BAAFJT010000003">
    <property type="protein sequence ID" value="GAB0187180.1"/>
    <property type="molecule type" value="Genomic_DNA"/>
</dbReference>
<protein>
    <submittedName>
        <fullName evidence="2">Uncharacterized protein</fullName>
    </submittedName>
</protein>
<accession>A0ABC9WNZ6</accession>
<evidence type="ECO:0000313" key="2">
    <source>
        <dbReference type="EMBL" id="GAB0187180.1"/>
    </source>
</evidence>
<comment type="caution">
    <text evidence="2">The sequence shown here is derived from an EMBL/GenBank/DDBJ whole genome shotgun (WGS) entry which is preliminary data.</text>
</comment>
<dbReference type="Proteomes" id="UP001623348">
    <property type="component" value="Unassembled WGS sequence"/>
</dbReference>
<name>A0ABC9WNZ6_GRUJA</name>
<keyword evidence="3" id="KW-1185">Reference proteome</keyword>
<evidence type="ECO:0000256" key="1">
    <source>
        <dbReference type="SAM" id="MobiDB-lite"/>
    </source>
</evidence>
<dbReference type="AlphaFoldDB" id="A0ABC9WNZ6"/>
<gene>
    <name evidence="2" type="ORF">GRJ2_001183300</name>
</gene>